<gene>
    <name evidence="2" type="ORF">Val02_54640</name>
</gene>
<evidence type="ECO:0000313" key="2">
    <source>
        <dbReference type="EMBL" id="GIJ48578.1"/>
    </source>
</evidence>
<dbReference type="EMBL" id="BOPF01000021">
    <property type="protein sequence ID" value="GIJ48578.1"/>
    <property type="molecule type" value="Genomic_DNA"/>
</dbReference>
<proteinExistence type="predicted"/>
<accession>A0A8J3YRU3</accession>
<sequence>MTGRWTCPACEREFGRARQAHVCVPGCTVDDSFAGRPAEYRRIYDAIIGFVRTLGPVHEDAVSVGVFLKASRSFAEVRPVARSVNLWIVLGRPLSGARIGRAERASAGRHAHLVKLTSVDQVDDELRGWLEEAYLDG</sequence>
<comment type="caution">
    <text evidence="2">The sequence shown here is derived from an EMBL/GenBank/DDBJ whole genome shotgun (WGS) entry which is preliminary data.</text>
</comment>
<evidence type="ECO:0000259" key="1">
    <source>
        <dbReference type="Pfam" id="PF18899"/>
    </source>
</evidence>
<protein>
    <recommendedName>
        <fullName evidence="1">DUF5655 domain-containing protein</fullName>
    </recommendedName>
</protein>
<dbReference type="Proteomes" id="UP000619260">
    <property type="component" value="Unassembled WGS sequence"/>
</dbReference>
<dbReference type="Pfam" id="PF18899">
    <property type="entry name" value="DUF5655"/>
    <property type="match status" value="1"/>
</dbReference>
<dbReference type="RefSeq" id="WP_203902055.1">
    <property type="nucleotide sequence ID" value="NZ_BOPF01000021.1"/>
</dbReference>
<name>A0A8J3YRU3_9ACTN</name>
<reference evidence="2" key="1">
    <citation type="submission" date="2021-01" db="EMBL/GenBank/DDBJ databases">
        <title>Whole genome shotgun sequence of Virgisporangium aliadipatigenens NBRC 105644.</title>
        <authorList>
            <person name="Komaki H."/>
            <person name="Tamura T."/>
        </authorList>
    </citation>
    <scope>NUCLEOTIDE SEQUENCE</scope>
    <source>
        <strain evidence="2">NBRC 105644</strain>
    </source>
</reference>
<dbReference type="AlphaFoldDB" id="A0A8J3YRU3"/>
<evidence type="ECO:0000313" key="3">
    <source>
        <dbReference type="Proteomes" id="UP000619260"/>
    </source>
</evidence>
<keyword evidence="3" id="KW-1185">Reference proteome</keyword>
<organism evidence="2 3">
    <name type="scientific">Virgisporangium aliadipatigenens</name>
    <dbReference type="NCBI Taxonomy" id="741659"/>
    <lineage>
        <taxon>Bacteria</taxon>
        <taxon>Bacillati</taxon>
        <taxon>Actinomycetota</taxon>
        <taxon>Actinomycetes</taxon>
        <taxon>Micromonosporales</taxon>
        <taxon>Micromonosporaceae</taxon>
        <taxon>Virgisporangium</taxon>
    </lineage>
</organism>
<feature type="domain" description="DUF5655" evidence="1">
    <location>
        <begin position="29"/>
        <end position="134"/>
    </location>
</feature>
<dbReference type="InterPro" id="IPR043714">
    <property type="entry name" value="DUF5655"/>
</dbReference>